<feature type="chain" id="PRO_5014964554" description="Gnk2-homologous domain-containing protein" evidence="7">
    <location>
        <begin position="24"/>
        <end position="241"/>
    </location>
</feature>
<evidence type="ECO:0000256" key="6">
    <source>
        <dbReference type="ARBA" id="ARBA00038515"/>
    </source>
</evidence>
<comment type="subcellular location">
    <subcellularLocation>
        <location evidence="1">Secreted</location>
    </subcellularLocation>
</comment>
<evidence type="ECO:0000256" key="4">
    <source>
        <dbReference type="ARBA" id="ARBA00022737"/>
    </source>
</evidence>
<evidence type="ECO:0000256" key="3">
    <source>
        <dbReference type="ARBA" id="ARBA00022729"/>
    </source>
</evidence>
<dbReference type="CDD" id="cd23509">
    <property type="entry name" value="Gnk2-like"/>
    <property type="match status" value="2"/>
</dbReference>
<dbReference type="InterPro" id="IPR050581">
    <property type="entry name" value="CRR_secretory_protein"/>
</dbReference>
<name>A0A2N9F0U0_FAGSY</name>
<dbReference type="Gene3D" id="3.30.430.20">
    <property type="entry name" value="Gnk2 domain, C-X8-C-X2-C motif"/>
    <property type="match status" value="2"/>
</dbReference>
<accession>A0A2N9F0U0</accession>
<proteinExistence type="inferred from homology"/>
<reference evidence="9" key="1">
    <citation type="submission" date="2018-02" db="EMBL/GenBank/DDBJ databases">
        <authorList>
            <person name="Cohen D.B."/>
            <person name="Kent A.D."/>
        </authorList>
    </citation>
    <scope>NUCLEOTIDE SEQUENCE</scope>
</reference>
<dbReference type="InterPro" id="IPR002902">
    <property type="entry name" value="GNK2"/>
</dbReference>
<dbReference type="PROSITE" id="PS51473">
    <property type="entry name" value="GNK2"/>
    <property type="match status" value="2"/>
</dbReference>
<comment type="similarity">
    <text evidence="6">Belongs to the cysteine-rich repeat secretory protein family.</text>
</comment>
<organism evidence="9">
    <name type="scientific">Fagus sylvatica</name>
    <name type="common">Beechnut</name>
    <dbReference type="NCBI Taxonomy" id="28930"/>
    <lineage>
        <taxon>Eukaryota</taxon>
        <taxon>Viridiplantae</taxon>
        <taxon>Streptophyta</taxon>
        <taxon>Embryophyta</taxon>
        <taxon>Tracheophyta</taxon>
        <taxon>Spermatophyta</taxon>
        <taxon>Magnoliopsida</taxon>
        <taxon>eudicotyledons</taxon>
        <taxon>Gunneridae</taxon>
        <taxon>Pentapetalae</taxon>
        <taxon>rosids</taxon>
        <taxon>fabids</taxon>
        <taxon>Fagales</taxon>
        <taxon>Fagaceae</taxon>
        <taxon>Fagus</taxon>
    </lineage>
</organism>
<dbReference type="PANTHER" id="PTHR32411:SF43">
    <property type="entry name" value="CYSTEINE-RICH REPEAT SECRETORY PROTEIN 38"/>
    <property type="match status" value="1"/>
</dbReference>
<keyword evidence="2" id="KW-0964">Secreted</keyword>
<keyword evidence="3 7" id="KW-0732">Signal</keyword>
<dbReference type="EMBL" id="OIVN01000722">
    <property type="protein sequence ID" value="SPC84596.1"/>
    <property type="molecule type" value="Genomic_DNA"/>
</dbReference>
<feature type="domain" description="Gnk2-homologous" evidence="8">
    <location>
        <begin position="133"/>
        <end position="238"/>
    </location>
</feature>
<evidence type="ECO:0000256" key="1">
    <source>
        <dbReference type="ARBA" id="ARBA00004613"/>
    </source>
</evidence>
<evidence type="ECO:0000256" key="2">
    <source>
        <dbReference type="ARBA" id="ARBA00022525"/>
    </source>
</evidence>
<dbReference type="GO" id="GO:0005576">
    <property type="term" value="C:extracellular region"/>
    <property type="evidence" value="ECO:0007669"/>
    <property type="project" value="UniProtKB-SubCell"/>
</dbReference>
<dbReference type="InterPro" id="IPR038408">
    <property type="entry name" value="GNK2_sf"/>
</dbReference>
<dbReference type="FunFam" id="3.30.430.20:FF:000002">
    <property type="entry name" value="Cysteine-rich receptor-like protein kinase 10"/>
    <property type="match status" value="1"/>
</dbReference>
<evidence type="ECO:0000259" key="8">
    <source>
        <dbReference type="PROSITE" id="PS51473"/>
    </source>
</evidence>
<evidence type="ECO:0000256" key="5">
    <source>
        <dbReference type="ARBA" id="ARBA00023180"/>
    </source>
</evidence>
<keyword evidence="4" id="KW-0677">Repeat</keyword>
<protein>
    <recommendedName>
        <fullName evidence="8">Gnk2-homologous domain-containing protein</fullName>
    </recommendedName>
</protein>
<feature type="domain" description="Gnk2-homologous" evidence="8">
    <location>
        <begin position="25"/>
        <end position="127"/>
    </location>
</feature>
<evidence type="ECO:0000256" key="7">
    <source>
        <dbReference type="SAM" id="SignalP"/>
    </source>
</evidence>
<feature type="signal peptide" evidence="7">
    <location>
        <begin position="1"/>
        <end position="23"/>
    </location>
</feature>
<evidence type="ECO:0000313" key="9">
    <source>
        <dbReference type="EMBL" id="SPC84596.1"/>
    </source>
</evidence>
<sequence length="241" mass="26418">MLCSKCVAVSFLLFCLFLHSANCADPLYHFCFSQENYTANSRYGTNLNGLLNLLSRKVPSTGFGLGSTGQGQNQANGLALCRGDVSSTNCKTCVVDAGKELRERCPHKKGAIIWYDNCLLKYSNIDFFGEIDNKNKFYMWNVQGVKNPTSFNGKVKDLLGSLSNKAYASTKFYATGNLKLGSSSKLYGLAQCTRDLSSLDCKKCLDTAISELPNCCEGKRGGRVVGGSCNVRYELYPFVNV</sequence>
<keyword evidence="5" id="KW-0325">Glycoprotein</keyword>
<dbReference type="Pfam" id="PF01657">
    <property type="entry name" value="Stress-antifung"/>
    <property type="match status" value="2"/>
</dbReference>
<dbReference type="AlphaFoldDB" id="A0A2N9F0U0"/>
<gene>
    <name evidence="9" type="ORF">FSB_LOCUS12478</name>
</gene>
<dbReference type="FunFam" id="3.30.430.20:FF:000009">
    <property type="entry name" value="Cysteine-rich receptor-like protein kinase 28"/>
    <property type="match status" value="1"/>
</dbReference>
<dbReference type="PANTHER" id="PTHR32411">
    <property type="entry name" value="CYSTEINE-RICH REPEAT SECRETORY PROTEIN 38-RELATED"/>
    <property type="match status" value="1"/>
</dbReference>